<keyword evidence="1" id="KW-0732">Signal</keyword>
<comment type="caution">
    <text evidence="2">The sequence shown here is derived from an EMBL/GenBank/DDBJ whole genome shotgun (WGS) entry which is preliminary data.</text>
</comment>
<dbReference type="EMBL" id="PGET01000001">
    <property type="protein sequence ID" value="PJJ28840.1"/>
    <property type="molecule type" value="Genomic_DNA"/>
</dbReference>
<feature type="signal peptide" evidence="1">
    <location>
        <begin position="1"/>
        <end position="19"/>
    </location>
</feature>
<sequence>MKKKMMLFAAALLCGCLLAGCQKSKADQLNPVIVTSEGGQIKAESPSGVSQSELSLDEKRIIPDQSFDVELFDWGDVKFISYGPEAGDDFEDVSFYLMKDSKVIYSFPYYCENNKTDTYAGLFDSVESVGFRDVNNDNLKDIIVIINYITGAGPQGMVPRPRARIFLADKKEFHLAKDLIEDLTENMDEKDINIDDICEYLKNK</sequence>
<evidence type="ECO:0000313" key="2">
    <source>
        <dbReference type="EMBL" id="PJJ28840.1"/>
    </source>
</evidence>
<dbReference type="OrthoDB" id="9772442at2"/>
<protein>
    <recommendedName>
        <fullName evidence="4">Lipoprotein</fullName>
    </recommendedName>
</protein>
<organism evidence="2 3">
    <name type="scientific">[Clostridium] celerecrescens 18A</name>
    <dbReference type="NCBI Taxonomy" id="1286362"/>
    <lineage>
        <taxon>Bacteria</taxon>
        <taxon>Bacillati</taxon>
        <taxon>Bacillota</taxon>
        <taxon>Clostridia</taxon>
        <taxon>Lachnospirales</taxon>
        <taxon>Lachnospiraceae</taxon>
        <taxon>Lacrimispora</taxon>
    </lineage>
</organism>
<name>A0A2M8Z5X8_9FIRM</name>
<evidence type="ECO:0000256" key="1">
    <source>
        <dbReference type="SAM" id="SignalP"/>
    </source>
</evidence>
<evidence type="ECO:0008006" key="4">
    <source>
        <dbReference type="Google" id="ProtNLM"/>
    </source>
</evidence>
<evidence type="ECO:0000313" key="3">
    <source>
        <dbReference type="Proteomes" id="UP000231092"/>
    </source>
</evidence>
<dbReference type="RefSeq" id="WP_100305295.1">
    <property type="nucleotide sequence ID" value="NZ_PGET01000001.1"/>
</dbReference>
<reference evidence="2 3" key="1">
    <citation type="submission" date="2017-11" db="EMBL/GenBank/DDBJ databases">
        <title>Understudied soil microbes with underappreciated capabilities: Untangling the Clostridium saccharolyticum group.</title>
        <authorList>
            <person name="Leschine S."/>
        </authorList>
    </citation>
    <scope>NUCLEOTIDE SEQUENCE [LARGE SCALE GENOMIC DNA]</scope>
    <source>
        <strain evidence="2 3">18A</strain>
    </source>
</reference>
<accession>A0A2M8Z5X8</accession>
<dbReference type="PROSITE" id="PS51257">
    <property type="entry name" value="PROKAR_LIPOPROTEIN"/>
    <property type="match status" value="1"/>
</dbReference>
<dbReference type="Proteomes" id="UP000231092">
    <property type="component" value="Unassembled WGS sequence"/>
</dbReference>
<gene>
    <name evidence="2" type="ORF">H171_2362</name>
</gene>
<proteinExistence type="predicted"/>
<dbReference type="AlphaFoldDB" id="A0A2M8Z5X8"/>
<feature type="chain" id="PRO_5038938084" description="Lipoprotein" evidence="1">
    <location>
        <begin position="20"/>
        <end position="204"/>
    </location>
</feature>